<dbReference type="OrthoDB" id="8196546at2759"/>
<dbReference type="Proteomes" id="UP000299102">
    <property type="component" value="Unassembled WGS sequence"/>
</dbReference>
<sequence length="199" mass="22514">MGELSVKSLLYTDDQIILAPPACEVQTIVLKLNKFVKERGMKVNVSKTKVVVLERNESKTECDIFIVSVLTMAWVARAQAGSFNNAHKSTADRPPRVNFFNFPALRFDALRTGHIFNGSMTNFPSPGEIMLHELQLRHFVVEAKLAINRVASSRSPRSPAACDRRIMKEQPIRIEFLEAVAPSRYLPIFLRGKHIHNDE</sequence>
<evidence type="ECO:0000313" key="1">
    <source>
        <dbReference type="EMBL" id="GBP35882.1"/>
    </source>
</evidence>
<accession>A0A4C1VC61</accession>
<dbReference type="AlphaFoldDB" id="A0A4C1VC61"/>
<comment type="caution">
    <text evidence="1">The sequence shown here is derived from an EMBL/GenBank/DDBJ whole genome shotgun (WGS) entry which is preliminary data.</text>
</comment>
<protein>
    <recommendedName>
        <fullName evidence="3">Reverse transcriptase domain-containing protein</fullName>
    </recommendedName>
</protein>
<dbReference type="EMBL" id="BGZK01000311">
    <property type="protein sequence ID" value="GBP35882.1"/>
    <property type="molecule type" value="Genomic_DNA"/>
</dbReference>
<reference evidence="1 2" key="1">
    <citation type="journal article" date="2019" name="Commun. Biol.">
        <title>The bagworm genome reveals a unique fibroin gene that provides high tensile strength.</title>
        <authorList>
            <person name="Kono N."/>
            <person name="Nakamura H."/>
            <person name="Ohtoshi R."/>
            <person name="Tomita M."/>
            <person name="Numata K."/>
            <person name="Arakawa K."/>
        </authorList>
    </citation>
    <scope>NUCLEOTIDE SEQUENCE [LARGE SCALE GENOMIC DNA]</scope>
</reference>
<evidence type="ECO:0000313" key="2">
    <source>
        <dbReference type="Proteomes" id="UP000299102"/>
    </source>
</evidence>
<gene>
    <name evidence="1" type="ORF">EVAR_23131_1</name>
</gene>
<evidence type="ECO:0008006" key="3">
    <source>
        <dbReference type="Google" id="ProtNLM"/>
    </source>
</evidence>
<name>A0A4C1VC61_EUMVA</name>
<organism evidence="1 2">
    <name type="scientific">Eumeta variegata</name>
    <name type="common">Bagworm moth</name>
    <name type="synonym">Eumeta japonica</name>
    <dbReference type="NCBI Taxonomy" id="151549"/>
    <lineage>
        <taxon>Eukaryota</taxon>
        <taxon>Metazoa</taxon>
        <taxon>Ecdysozoa</taxon>
        <taxon>Arthropoda</taxon>
        <taxon>Hexapoda</taxon>
        <taxon>Insecta</taxon>
        <taxon>Pterygota</taxon>
        <taxon>Neoptera</taxon>
        <taxon>Endopterygota</taxon>
        <taxon>Lepidoptera</taxon>
        <taxon>Glossata</taxon>
        <taxon>Ditrysia</taxon>
        <taxon>Tineoidea</taxon>
        <taxon>Psychidae</taxon>
        <taxon>Oiketicinae</taxon>
        <taxon>Eumeta</taxon>
    </lineage>
</organism>
<proteinExistence type="predicted"/>
<keyword evidence="2" id="KW-1185">Reference proteome</keyword>